<dbReference type="RefSeq" id="WP_081129977.1">
    <property type="nucleotide sequence ID" value="NZ_DAHXOC010000046.1"/>
</dbReference>
<evidence type="ECO:0000256" key="4">
    <source>
        <dbReference type="ARBA" id="ARBA00022517"/>
    </source>
</evidence>
<keyword evidence="4" id="KW-0690">Ribosome biogenesis</keyword>
<evidence type="ECO:0000256" key="1">
    <source>
        <dbReference type="ARBA" id="ARBA00002868"/>
    </source>
</evidence>
<accession>A0A4S3KTF6</accession>
<dbReference type="EMBL" id="MWQO01000001">
    <property type="protein sequence ID" value="THD12306.1"/>
    <property type="molecule type" value="Genomic_DNA"/>
</dbReference>
<dbReference type="GO" id="GO:0042254">
    <property type="term" value="P:ribosome biogenesis"/>
    <property type="evidence" value="ECO:0007669"/>
    <property type="project" value="UniProtKB-KW"/>
</dbReference>
<dbReference type="Pfam" id="PF02620">
    <property type="entry name" value="YceD"/>
    <property type="match status" value="1"/>
</dbReference>
<comment type="function">
    <text evidence="1">Plays a role in synthesis, processing and/or stability of 23S rRNA.</text>
</comment>
<protein>
    <recommendedName>
        <fullName evidence="3">Large ribosomal RNA subunit accumulation protein YceD</fullName>
    </recommendedName>
    <alternativeName>
        <fullName evidence="5">23S rRNA accumulation protein YceD</fullName>
    </alternativeName>
</protein>
<comment type="caution">
    <text evidence="6">The sequence shown here is derived from an EMBL/GenBank/DDBJ whole genome shotgun (WGS) entry which is preliminary data.</text>
</comment>
<dbReference type="InterPro" id="IPR003772">
    <property type="entry name" value="YceD"/>
</dbReference>
<gene>
    <name evidence="6" type="ORF">B1806_00205</name>
</gene>
<dbReference type="STRING" id="993689.GCA_002077135_02629"/>
<dbReference type="InterPro" id="IPR039255">
    <property type="entry name" value="YceD_bac"/>
</dbReference>
<evidence type="ECO:0000313" key="7">
    <source>
        <dbReference type="Proteomes" id="UP000307749"/>
    </source>
</evidence>
<keyword evidence="7" id="KW-1185">Reference proteome</keyword>
<evidence type="ECO:0000256" key="3">
    <source>
        <dbReference type="ARBA" id="ARBA00015716"/>
    </source>
</evidence>
<sequence length="168" mass="18649">MSAHLPESVDAWRMVSARRSFAGSFPVARLARLRSQLAGDSGDVDYQLEFGRDDLGVAYLELQVRAVVDLLCQRTLEPFRTTLALDLRLGLIRDEADEFALPPGYEALLVQDSLRLQDVVEDELLLALPLVPMRPGSEDAIAPWQNEALEPVATPPHPFAGLHKLKHD</sequence>
<evidence type="ECO:0000256" key="2">
    <source>
        <dbReference type="ARBA" id="ARBA00010740"/>
    </source>
</evidence>
<dbReference type="AlphaFoldDB" id="A0A4S3KTF6"/>
<evidence type="ECO:0000313" key="6">
    <source>
        <dbReference type="EMBL" id="THD12306.1"/>
    </source>
</evidence>
<reference evidence="6 7" key="1">
    <citation type="submission" date="2017-02" db="EMBL/GenBank/DDBJ databases">
        <title>Whole genome sequencing of Metallibacterium scheffleri DSM 24874 (T).</title>
        <authorList>
            <person name="Kumar S."/>
            <person name="Patil P."/>
            <person name="Patil P.B."/>
        </authorList>
    </citation>
    <scope>NUCLEOTIDE SEQUENCE [LARGE SCALE GENOMIC DNA]</scope>
    <source>
        <strain evidence="6 7">DSM 24874</strain>
    </source>
</reference>
<proteinExistence type="inferred from homology"/>
<name>A0A4S3KTF6_9GAMM</name>
<dbReference type="GO" id="GO:0005829">
    <property type="term" value="C:cytosol"/>
    <property type="evidence" value="ECO:0007669"/>
    <property type="project" value="TreeGrafter"/>
</dbReference>
<dbReference type="PANTHER" id="PTHR38099">
    <property type="entry name" value="LARGE RIBOSOMAL RNA SUBUNIT ACCUMULATION PROTEIN YCED"/>
    <property type="match status" value="1"/>
</dbReference>
<dbReference type="Proteomes" id="UP000307749">
    <property type="component" value="Unassembled WGS sequence"/>
</dbReference>
<evidence type="ECO:0000256" key="5">
    <source>
        <dbReference type="ARBA" id="ARBA00031841"/>
    </source>
</evidence>
<comment type="similarity">
    <text evidence="2">Belongs to the DUF177 domain family.</text>
</comment>
<organism evidence="6 7">
    <name type="scientific">Metallibacterium scheffleri</name>
    <dbReference type="NCBI Taxonomy" id="993689"/>
    <lineage>
        <taxon>Bacteria</taxon>
        <taxon>Pseudomonadati</taxon>
        <taxon>Pseudomonadota</taxon>
        <taxon>Gammaproteobacteria</taxon>
        <taxon>Lysobacterales</taxon>
        <taxon>Rhodanobacteraceae</taxon>
        <taxon>Metallibacterium</taxon>
    </lineage>
</organism>
<dbReference type="PANTHER" id="PTHR38099:SF1">
    <property type="entry name" value="LARGE RIBOSOMAL RNA SUBUNIT ACCUMULATION PROTEIN YCED"/>
    <property type="match status" value="1"/>
</dbReference>